<gene>
    <name evidence="1" type="ORF">NM208_g9216</name>
</gene>
<evidence type="ECO:0000313" key="2">
    <source>
        <dbReference type="Proteomes" id="UP001148629"/>
    </source>
</evidence>
<reference evidence="1" key="1">
    <citation type="submission" date="2022-08" db="EMBL/GenBank/DDBJ databases">
        <title>Genome Sequence of Fusarium decemcellulare.</title>
        <authorList>
            <person name="Buettner E."/>
        </authorList>
    </citation>
    <scope>NUCLEOTIDE SEQUENCE</scope>
    <source>
        <strain evidence="1">Babe19</strain>
    </source>
</reference>
<comment type="caution">
    <text evidence="1">The sequence shown here is derived from an EMBL/GenBank/DDBJ whole genome shotgun (WGS) entry which is preliminary data.</text>
</comment>
<keyword evidence="2" id="KW-1185">Reference proteome</keyword>
<evidence type="ECO:0000313" key="1">
    <source>
        <dbReference type="EMBL" id="KAJ3530685.1"/>
    </source>
</evidence>
<accession>A0ACC1S2H6</accession>
<organism evidence="1 2">
    <name type="scientific">Fusarium decemcellulare</name>
    <dbReference type="NCBI Taxonomy" id="57161"/>
    <lineage>
        <taxon>Eukaryota</taxon>
        <taxon>Fungi</taxon>
        <taxon>Dikarya</taxon>
        <taxon>Ascomycota</taxon>
        <taxon>Pezizomycotina</taxon>
        <taxon>Sordariomycetes</taxon>
        <taxon>Hypocreomycetidae</taxon>
        <taxon>Hypocreales</taxon>
        <taxon>Nectriaceae</taxon>
        <taxon>Fusarium</taxon>
        <taxon>Fusarium decemcellulare species complex</taxon>
    </lineage>
</organism>
<dbReference type="Proteomes" id="UP001148629">
    <property type="component" value="Unassembled WGS sequence"/>
</dbReference>
<sequence length="96" mass="10615">MFPDHTSSAYPLAYGTNEPAKMPSAHTQDDVQTLRIGGESNWLGLDQSITKRPVANLSRNTPYFAISSARSEWRSMFQTGLVNGQGHRFGTAKLFP</sequence>
<name>A0ACC1S2H6_9HYPO</name>
<dbReference type="EMBL" id="JANRMS010001143">
    <property type="protein sequence ID" value="KAJ3530685.1"/>
    <property type="molecule type" value="Genomic_DNA"/>
</dbReference>
<proteinExistence type="predicted"/>
<protein>
    <submittedName>
        <fullName evidence="1">Uncharacterized protein</fullName>
    </submittedName>
</protein>